<keyword evidence="8" id="KW-1064">Adaptive immunity</keyword>
<accession>A0A7J7FC61</accession>
<organism evidence="10 11">
    <name type="scientific">Diceros bicornis minor</name>
    <name type="common">South-central black rhinoceros</name>
    <dbReference type="NCBI Taxonomy" id="77932"/>
    <lineage>
        <taxon>Eukaryota</taxon>
        <taxon>Metazoa</taxon>
        <taxon>Chordata</taxon>
        <taxon>Craniata</taxon>
        <taxon>Vertebrata</taxon>
        <taxon>Euteleostomi</taxon>
        <taxon>Mammalia</taxon>
        <taxon>Eutheria</taxon>
        <taxon>Laurasiatheria</taxon>
        <taxon>Perissodactyla</taxon>
        <taxon>Rhinocerotidae</taxon>
        <taxon>Diceros</taxon>
    </lineage>
</organism>
<proteinExistence type="predicted"/>
<dbReference type="Gene3D" id="2.60.40.10">
    <property type="entry name" value="Immunoglobulins"/>
    <property type="match status" value="3"/>
</dbReference>
<dbReference type="Proteomes" id="UP000551758">
    <property type="component" value="Unassembled WGS sequence"/>
</dbReference>
<dbReference type="SUPFAM" id="SSF48726">
    <property type="entry name" value="Immunoglobulin"/>
    <property type="match status" value="2"/>
</dbReference>
<name>A0A7J7FC61_DICBM</name>
<keyword evidence="2" id="KW-1003">Cell membrane</keyword>
<comment type="subcellular location">
    <subcellularLocation>
        <location evidence="1">Cell membrane</location>
    </subcellularLocation>
</comment>
<dbReference type="PANTHER" id="PTHR19339">
    <property type="entry name" value="T CELL RECEPTOR ALPHA VARIABLE 39"/>
    <property type="match status" value="1"/>
</dbReference>
<evidence type="ECO:0000256" key="7">
    <source>
        <dbReference type="ARBA" id="ARBA00038651"/>
    </source>
</evidence>
<keyword evidence="11" id="KW-1185">Reference proteome</keyword>
<evidence type="ECO:0000313" key="11">
    <source>
        <dbReference type="Proteomes" id="UP000551758"/>
    </source>
</evidence>
<dbReference type="GO" id="GO:0042101">
    <property type="term" value="C:T cell receptor complex"/>
    <property type="evidence" value="ECO:0007669"/>
    <property type="project" value="UniProtKB-KW"/>
</dbReference>
<comment type="subunit">
    <text evidence="7">Alpha-beta TR is a heterodimer composed of an alpha and beta chain; disulfide-linked. The alpha-beta TR is associated with the transmembrane signaling CD3 coreceptor proteins to form the TR-CD3 (TcR or TCR). The assembly of alpha-beta TR heterodimers with CD3 occurs in the endoplasmic reticulum where a single alpha-beta TR heterodimer associates with one CD3D-CD3E heterodimer, one CD3G-CD3E heterodimer and one CD247 homodimer forming a stable octameric structure. CD3D-CD3E and CD3G-CD3E heterodimers preferentially associate with TR alpha and TR beta chains, respectively. The association of the CD247 homodimer is the last step of TcR assembly in the endoplasmic reticulum and is required for transport to the cell surface.</text>
</comment>
<dbReference type="PROSITE" id="PS50835">
    <property type="entry name" value="IG_LIKE"/>
    <property type="match status" value="1"/>
</dbReference>
<reference evidence="10 11" key="1">
    <citation type="journal article" date="2020" name="Mol. Biol. Evol.">
        <title>Interspecific Gene Flow and the Evolution of Specialization in Black and White Rhinoceros.</title>
        <authorList>
            <person name="Moodley Y."/>
            <person name="Westbury M.V."/>
            <person name="Russo I.M."/>
            <person name="Gopalakrishnan S."/>
            <person name="Rakotoarivelo A."/>
            <person name="Olsen R.A."/>
            <person name="Prost S."/>
            <person name="Tunstall T."/>
            <person name="Ryder O.A."/>
            <person name="Dalen L."/>
            <person name="Bruford M.W."/>
        </authorList>
    </citation>
    <scope>NUCLEOTIDE SEQUENCE [LARGE SCALE GENOMIC DNA]</scope>
    <source>
        <strain evidence="10">SBR-YM</strain>
        <tissue evidence="10">Skin</tissue>
    </source>
</reference>
<gene>
    <name evidence="10" type="ORF">HPG69_002102</name>
</gene>
<dbReference type="InterPro" id="IPR036179">
    <property type="entry name" value="Ig-like_dom_sf"/>
</dbReference>
<protein>
    <recommendedName>
        <fullName evidence="9">Ig-like domain-containing protein</fullName>
    </recommendedName>
</protein>
<evidence type="ECO:0000256" key="3">
    <source>
        <dbReference type="ARBA" id="ARBA00022729"/>
    </source>
</evidence>
<evidence type="ECO:0000256" key="5">
    <source>
        <dbReference type="ARBA" id="ARBA00023157"/>
    </source>
</evidence>
<dbReference type="PANTHER" id="PTHR19339:SF2">
    <property type="entry name" value="T CELL RECEPTOR ALPHA VARIABLE 22"/>
    <property type="match status" value="1"/>
</dbReference>
<dbReference type="InterPro" id="IPR013783">
    <property type="entry name" value="Ig-like_fold"/>
</dbReference>
<keyword evidence="5" id="KW-1015">Disulfide bond</keyword>
<dbReference type="AlphaFoldDB" id="A0A7J7FC61"/>
<keyword evidence="4" id="KW-0472">Membrane</keyword>
<dbReference type="InterPro" id="IPR013106">
    <property type="entry name" value="Ig_V-set"/>
</dbReference>
<keyword evidence="8" id="KW-1279">T cell receptor</keyword>
<keyword evidence="6" id="KW-0325">Glycoprotein</keyword>
<comment type="caution">
    <text evidence="10">The sequence shown here is derived from an EMBL/GenBank/DDBJ whole genome shotgun (WGS) entry which is preliminary data.</text>
</comment>
<evidence type="ECO:0000313" key="10">
    <source>
        <dbReference type="EMBL" id="KAF5925653.1"/>
    </source>
</evidence>
<sequence>MDKPLSLVILRLQLDWVSSKQEVEESPEALSVLEGDSLALNCSYTDSAIYFLQWLRQDPGKGLTSLFKIRESKQVKELKPHWTSCQDIVLYTSQLLSPATRPPTSVLEPLWSSGATIRLLFFYISSGLQLLLKYTCGNSLVSGINNFEAGFKKTETSFHLRKLSAHLSDSAKYCCALSDTVPGLQGELNTDLLRHCSVETPGPIYGALHPHFCVSMSAHTYSLRKASCVRGAQVEQSPPTLSLQEGTSSTLRCNFSISVNSVQWFRQNPGGHLISLFYISSGTKQNGRLKATIVTKERHSSLYISSSQTTDSATYFCAVEPQCSPGICSLYTNPQLGSTPPPTTITSQGHHTAFAQLNIANPNW</sequence>
<dbReference type="InterPro" id="IPR051896">
    <property type="entry name" value="TCR_alpha_variable"/>
</dbReference>
<evidence type="ECO:0000259" key="9">
    <source>
        <dbReference type="PROSITE" id="PS50835"/>
    </source>
</evidence>
<feature type="domain" description="Ig-like" evidence="9">
    <location>
        <begin position="232"/>
        <end position="320"/>
    </location>
</feature>
<evidence type="ECO:0000256" key="2">
    <source>
        <dbReference type="ARBA" id="ARBA00022475"/>
    </source>
</evidence>
<dbReference type="Pfam" id="PF07686">
    <property type="entry name" value="V-set"/>
    <property type="match status" value="1"/>
</dbReference>
<dbReference type="InterPro" id="IPR007110">
    <property type="entry name" value="Ig-like_dom"/>
</dbReference>
<dbReference type="SMART" id="SM00406">
    <property type="entry name" value="IGv"/>
    <property type="match status" value="2"/>
</dbReference>
<dbReference type="EMBL" id="JACDTQ010000812">
    <property type="protein sequence ID" value="KAF5925653.1"/>
    <property type="molecule type" value="Genomic_DNA"/>
</dbReference>
<evidence type="ECO:0000256" key="6">
    <source>
        <dbReference type="ARBA" id="ARBA00023180"/>
    </source>
</evidence>
<evidence type="ECO:0000256" key="4">
    <source>
        <dbReference type="ARBA" id="ARBA00023136"/>
    </source>
</evidence>
<dbReference type="SMART" id="SM00409">
    <property type="entry name" value="IG"/>
    <property type="match status" value="2"/>
</dbReference>
<dbReference type="InterPro" id="IPR003599">
    <property type="entry name" value="Ig_sub"/>
</dbReference>
<evidence type="ECO:0000256" key="8">
    <source>
        <dbReference type="ARBA" id="ARBA00043266"/>
    </source>
</evidence>
<keyword evidence="8" id="KW-0391">Immunity</keyword>
<keyword evidence="3" id="KW-0732">Signal</keyword>
<evidence type="ECO:0000256" key="1">
    <source>
        <dbReference type="ARBA" id="ARBA00004236"/>
    </source>
</evidence>